<evidence type="ECO:0000313" key="8">
    <source>
        <dbReference type="EMBL" id="SVA21451.1"/>
    </source>
</evidence>
<feature type="transmembrane region" description="Helical" evidence="7">
    <location>
        <begin position="112"/>
        <end position="135"/>
    </location>
</feature>
<sequence length="266" mass="29512">MITTVLGYYLGGNGIDSWFTLMLTLIGTALTAGGAGALNHYLERDTDSLMKRTRNRPIPAGIISPNNALMFGILLVLSGSTLLVWKVNTITGFLSILTAFLYVLVYTPMKKITWLNTSIGSIPGAIPPMGGWAAATGHLDLGAWILFFIMFLWQHPHFYAIAWMCKEDYARANFKMLPVIEPDGKRTIQQIFWYLSMLIPVSILPYLYGSSGFIYLSGVLILSFVFLLSAVPMAREKSNKSAKLLLKSSVLYLPGLLFLIVFDKLI</sequence>
<dbReference type="PROSITE" id="PS00943">
    <property type="entry name" value="UBIA"/>
    <property type="match status" value="1"/>
</dbReference>
<organism evidence="8">
    <name type="scientific">marine metagenome</name>
    <dbReference type="NCBI Taxonomy" id="408172"/>
    <lineage>
        <taxon>unclassified sequences</taxon>
        <taxon>metagenomes</taxon>
        <taxon>ecological metagenomes</taxon>
    </lineage>
</organism>
<reference evidence="8" key="1">
    <citation type="submission" date="2018-05" db="EMBL/GenBank/DDBJ databases">
        <authorList>
            <person name="Lanie J.A."/>
            <person name="Ng W.-L."/>
            <person name="Kazmierczak K.M."/>
            <person name="Andrzejewski T.M."/>
            <person name="Davidsen T.M."/>
            <person name="Wayne K.J."/>
            <person name="Tettelin H."/>
            <person name="Glass J.I."/>
            <person name="Rusch D."/>
            <person name="Podicherti R."/>
            <person name="Tsui H.-C.T."/>
            <person name="Winkler M.E."/>
        </authorList>
    </citation>
    <scope>NUCLEOTIDE SEQUENCE</scope>
</reference>
<feature type="transmembrane region" description="Helical" evidence="7">
    <location>
        <begin position="83"/>
        <end position="105"/>
    </location>
</feature>
<evidence type="ECO:0000256" key="3">
    <source>
        <dbReference type="ARBA" id="ARBA00022692"/>
    </source>
</evidence>
<evidence type="ECO:0000256" key="1">
    <source>
        <dbReference type="ARBA" id="ARBA00004141"/>
    </source>
</evidence>
<protein>
    <recommendedName>
        <fullName evidence="9">Heme O synthase</fullName>
    </recommendedName>
</protein>
<comment type="subcellular location">
    <subcellularLocation>
        <location evidence="1">Membrane</location>
        <topology evidence="1">Multi-pass membrane protein</topology>
    </subcellularLocation>
</comment>
<dbReference type="AlphaFoldDB" id="A0A381U147"/>
<dbReference type="GO" id="GO:0016020">
    <property type="term" value="C:membrane"/>
    <property type="evidence" value="ECO:0007669"/>
    <property type="project" value="UniProtKB-SubCell"/>
</dbReference>
<dbReference type="InterPro" id="IPR044878">
    <property type="entry name" value="UbiA_sf"/>
</dbReference>
<evidence type="ECO:0000256" key="7">
    <source>
        <dbReference type="SAM" id="Phobius"/>
    </source>
</evidence>
<keyword evidence="5" id="KW-0350">Heme biosynthesis</keyword>
<gene>
    <name evidence="8" type="ORF">METZ01_LOCUS74305</name>
</gene>
<dbReference type="Pfam" id="PF01040">
    <property type="entry name" value="UbiA"/>
    <property type="match status" value="1"/>
</dbReference>
<dbReference type="HAMAP" id="MF_00154">
    <property type="entry name" value="CyoE_CtaB"/>
    <property type="match status" value="1"/>
</dbReference>
<name>A0A381U147_9ZZZZ</name>
<feature type="transmembrane region" description="Helical" evidence="7">
    <location>
        <begin position="191"/>
        <end position="208"/>
    </location>
</feature>
<dbReference type="PANTHER" id="PTHR43448">
    <property type="entry name" value="PROTOHEME IX FARNESYLTRANSFERASE, MITOCHONDRIAL"/>
    <property type="match status" value="1"/>
</dbReference>
<dbReference type="GO" id="GO:0006784">
    <property type="term" value="P:heme A biosynthetic process"/>
    <property type="evidence" value="ECO:0007669"/>
    <property type="project" value="TreeGrafter"/>
</dbReference>
<keyword evidence="6 7" id="KW-0472">Membrane</keyword>
<dbReference type="Gene3D" id="1.10.357.140">
    <property type="entry name" value="UbiA prenyltransferase"/>
    <property type="match status" value="1"/>
</dbReference>
<feature type="transmembrane region" description="Helical" evidence="7">
    <location>
        <begin position="18"/>
        <end position="38"/>
    </location>
</feature>
<dbReference type="InterPro" id="IPR006369">
    <property type="entry name" value="Protohaem_IX_farnesylTrfase"/>
</dbReference>
<feature type="transmembrane region" description="Helical" evidence="7">
    <location>
        <begin position="58"/>
        <end position="77"/>
    </location>
</feature>
<evidence type="ECO:0008006" key="9">
    <source>
        <dbReference type="Google" id="ProtNLM"/>
    </source>
</evidence>
<dbReference type="GO" id="GO:0005739">
    <property type="term" value="C:mitochondrion"/>
    <property type="evidence" value="ECO:0007669"/>
    <property type="project" value="TreeGrafter"/>
</dbReference>
<accession>A0A381U147</accession>
<dbReference type="GO" id="GO:0008495">
    <property type="term" value="F:protoheme IX farnesyltransferase activity"/>
    <property type="evidence" value="ECO:0007669"/>
    <property type="project" value="InterPro"/>
</dbReference>
<evidence type="ECO:0000256" key="4">
    <source>
        <dbReference type="ARBA" id="ARBA00022989"/>
    </source>
</evidence>
<dbReference type="InterPro" id="IPR030470">
    <property type="entry name" value="UbiA_prenylTrfase_CS"/>
</dbReference>
<feature type="transmembrane region" description="Helical" evidence="7">
    <location>
        <begin position="244"/>
        <end position="262"/>
    </location>
</feature>
<evidence type="ECO:0000256" key="6">
    <source>
        <dbReference type="ARBA" id="ARBA00023136"/>
    </source>
</evidence>
<feature type="transmembrane region" description="Helical" evidence="7">
    <location>
        <begin position="214"/>
        <end position="232"/>
    </location>
</feature>
<feature type="transmembrane region" description="Helical" evidence="7">
    <location>
        <begin position="141"/>
        <end position="165"/>
    </location>
</feature>
<keyword evidence="3 7" id="KW-0812">Transmembrane</keyword>
<evidence type="ECO:0000256" key="5">
    <source>
        <dbReference type="ARBA" id="ARBA00023133"/>
    </source>
</evidence>
<dbReference type="PANTHER" id="PTHR43448:SF2">
    <property type="entry name" value="PROTOHEME IX FARNESYLTRANSFERASE, MITOCHONDRIAL"/>
    <property type="match status" value="1"/>
</dbReference>
<keyword evidence="2" id="KW-0808">Transferase</keyword>
<keyword evidence="4 7" id="KW-1133">Transmembrane helix</keyword>
<dbReference type="CDD" id="cd13957">
    <property type="entry name" value="PT_UbiA_Cox10"/>
    <property type="match status" value="1"/>
</dbReference>
<proteinExistence type="inferred from homology"/>
<evidence type="ECO:0000256" key="2">
    <source>
        <dbReference type="ARBA" id="ARBA00022679"/>
    </source>
</evidence>
<dbReference type="NCBIfam" id="TIGR01473">
    <property type="entry name" value="cyoE_ctaB"/>
    <property type="match status" value="1"/>
</dbReference>
<dbReference type="EMBL" id="UINC01005458">
    <property type="protein sequence ID" value="SVA21451.1"/>
    <property type="molecule type" value="Genomic_DNA"/>
</dbReference>
<dbReference type="InterPro" id="IPR000537">
    <property type="entry name" value="UbiA_prenyltransferase"/>
</dbReference>